<dbReference type="EMBL" id="CP109441">
    <property type="protein sequence ID" value="WUV49251.1"/>
    <property type="molecule type" value="Genomic_DNA"/>
</dbReference>
<proteinExistence type="predicted"/>
<keyword evidence="1" id="KW-0812">Transmembrane</keyword>
<sequence length="206" mass="20951">MKFGTFAVTLVSIAAVGIAAGTANAKPAEVAKEVSASGVEQGIGYHTVASEISDGHRDRVLTTEVDSGKFELADNGTKVLLKSDAGAVVTEVPLTYELSGTKVAVDQTISDNGRTLALTPKLSAKSIGEMQPVNSMARLTDEINKNIVGVVLGGVLGLIIGAIVGVFFFSIITGPIGAVIGAIAGGYIMGGQSFMDALMAVINGEP</sequence>
<organism evidence="4 5">
    <name type="scientific">Nocardia vinacea</name>
    <dbReference type="NCBI Taxonomy" id="96468"/>
    <lineage>
        <taxon>Bacteria</taxon>
        <taxon>Bacillati</taxon>
        <taxon>Actinomycetota</taxon>
        <taxon>Actinomycetes</taxon>
        <taxon>Mycobacteriales</taxon>
        <taxon>Nocardiaceae</taxon>
        <taxon>Nocardia</taxon>
    </lineage>
</organism>
<gene>
    <name evidence="4" type="ORF">OG563_14240</name>
</gene>
<feature type="chain" id="PRO_5046724224" description="DUF8020 domain-containing protein" evidence="2">
    <location>
        <begin position="26"/>
        <end position="206"/>
    </location>
</feature>
<evidence type="ECO:0000256" key="2">
    <source>
        <dbReference type="SAM" id="SignalP"/>
    </source>
</evidence>
<dbReference type="InterPro" id="IPR058333">
    <property type="entry name" value="DUF8020"/>
</dbReference>
<reference evidence="4" key="1">
    <citation type="submission" date="2022-10" db="EMBL/GenBank/DDBJ databases">
        <title>The complete genomes of actinobacterial strains from the NBC collection.</title>
        <authorList>
            <person name="Joergensen T.S."/>
            <person name="Alvarez Arevalo M."/>
            <person name="Sterndorff E.B."/>
            <person name="Faurdal D."/>
            <person name="Vuksanovic O."/>
            <person name="Mourched A.-S."/>
            <person name="Charusanti P."/>
            <person name="Shaw S."/>
            <person name="Blin K."/>
            <person name="Weber T."/>
        </authorList>
    </citation>
    <scope>NUCLEOTIDE SEQUENCE</scope>
    <source>
        <strain evidence="4">NBC_01482</strain>
    </source>
</reference>
<evidence type="ECO:0000313" key="5">
    <source>
        <dbReference type="Proteomes" id="UP001432062"/>
    </source>
</evidence>
<name>A0ABZ1Z5C6_9NOCA</name>
<dbReference type="RefSeq" id="WP_329413732.1">
    <property type="nucleotide sequence ID" value="NZ_CP109441.1"/>
</dbReference>
<dbReference type="Proteomes" id="UP001432062">
    <property type="component" value="Chromosome"/>
</dbReference>
<evidence type="ECO:0000256" key="1">
    <source>
        <dbReference type="SAM" id="Phobius"/>
    </source>
</evidence>
<feature type="transmembrane region" description="Helical" evidence="1">
    <location>
        <begin position="176"/>
        <end position="202"/>
    </location>
</feature>
<keyword evidence="1" id="KW-1133">Transmembrane helix</keyword>
<evidence type="ECO:0000313" key="4">
    <source>
        <dbReference type="EMBL" id="WUV49251.1"/>
    </source>
</evidence>
<dbReference type="Pfam" id="PF26059">
    <property type="entry name" value="DUF8020"/>
    <property type="match status" value="1"/>
</dbReference>
<feature type="signal peptide" evidence="2">
    <location>
        <begin position="1"/>
        <end position="25"/>
    </location>
</feature>
<accession>A0ABZ1Z5C6</accession>
<feature type="transmembrane region" description="Helical" evidence="1">
    <location>
        <begin position="147"/>
        <end position="169"/>
    </location>
</feature>
<keyword evidence="2" id="KW-0732">Signal</keyword>
<evidence type="ECO:0000259" key="3">
    <source>
        <dbReference type="Pfam" id="PF26059"/>
    </source>
</evidence>
<feature type="domain" description="DUF8020" evidence="3">
    <location>
        <begin position="58"/>
        <end position="121"/>
    </location>
</feature>
<keyword evidence="5" id="KW-1185">Reference proteome</keyword>
<protein>
    <recommendedName>
        <fullName evidence="3">DUF8020 domain-containing protein</fullName>
    </recommendedName>
</protein>
<keyword evidence="1" id="KW-0472">Membrane</keyword>